<evidence type="ECO:0000313" key="2">
    <source>
        <dbReference type="EMBL" id="KTW16600.1"/>
    </source>
</evidence>
<proteinExistence type="predicted"/>
<dbReference type="InterPro" id="IPR041657">
    <property type="entry name" value="HTH_17"/>
</dbReference>
<gene>
    <name evidence="2" type="ORF">NS258_03575</name>
</gene>
<accession>A0A147JBY5</accession>
<dbReference type="RefSeq" id="WP_058715758.1">
    <property type="nucleotide sequence ID" value="NZ_LDTC01000019.1"/>
</dbReference>
<protein>
    <recommendedName>
        <fullName evidence="1">Helix-turn-helix domain-containing protein</fullName>
    </recommendedName>
</protein>
<dbReference type="Proteomes" id="UP000074410">
    <property type="component" value="Unassembled WGS sequence"/>
</dbReference>
<feature type="domain" description="Helix-turn-helix" evidence="1">
    <location>
        <begin position="9"/>
        <end position="53"/>
    </location>
</feature>
<dbReference type="Pfam" id="PF12728">
    <property type="entry name" value="HTH_17"/>
    <property type="match status" value="1"/>
</dbReference>
<dbReference type="InterPro" id="IPR010093">
    <property type="entry name" value="SinI_DNA-bd"/>
</dbReference>
<comment type="caution">
    <text evidence="2">The sequence shown here is derived from an EMBL/GenBank/DDBJ whole genome shotgun (WGS) entry which is preliminary data.</text>
</comment>
<dbReference type="GO" id="GO:0003677">
    <property type="term" value="F:DNA binding"/>
    <property type="evidence" value="ECO:0007669"/>
    <property type="project" value="InterPro"/>
</dbReference>
<reference evidence="2 3" key="1">
    <citation type="journal article" date="2016" name="Front. Microbiol.">
        <title>Genomic Resource of Rice Seed Associated Bacteria.</title>
        <authorList>
            <person name="Midha S."/>
            <person name="Bansal K."/>
            <person name="Sharma S."/>
            <person name="Kumar N."/>
            <person name="Patil P.P."/>
            <person name="Chaudhry V."/>
            <person name="Patil P.B."/>
        </authorList>
    </citation>
    <scope>NUCLEOTIDE SEQUENCE [LARGE SCALE GENOMIC DNA]</scope>
    <source>
        <strain evidence="2 3">NS258</strain>
    </source>
</reference>
<evidence type="ECO:0000259" key="1">
    <source>
        <dbReference type="Pfam" id="PF12728"/>
    </source>
</evidence>
<organism evidence="2 3">
    <name type="scientific">Sphingomonas sanguinis</name>
    <dbReference type="NCBI Taxonomy" id="33051"/>
    <lineage>
        <taxon>Bacteria</taxon>
        <taxon>Pseudomonadati</taxon>
        <taxon>Pseudomonadota</taxon>
        <taxon>Alphaproteobacteria</taxon>
        <taxon>Sphingomonadales</taxon>
        <taxon>Sphingomonadaceae</taxon>
        <taxon>Sphingomonas</taxon>
    </lineage>
</organism>
<name>A0A147JBY5_9SPHN</name>
<evidence type="ECO:0000313" key="3">
    <source>
        <dbReference type="Proteomes" id="UP000074410"/>
    </source>
</evidence>
<dbReference type="AlphaFoldDB" id="A0A147JBY5"/>
<dbReference type="PATRIC" id="fig|33051.5.peg.1211"/>
<dbReference type="NCBIfam" id="TIGR01764">
    <property type="entry name" value="excise"/>
    <property type="match status" value="1"/>
</dbReference>
<sequence length="59" mass="6311">MNTQPAPRLYSIKDTCRILNVSKTTAYKMIANGTLLAIKVGRSTRVQASSIDSVVGEAA</sequence>
<dbReference type="EMBL" id="LDTC01000019">
    <property type="protein sequence ID" value="KTW16600.1"/>
    <property type="molecule type" value="Genomic_DNA"/>
</dbReference>